<dbReference type="PIRSF" id="PIRSF006250">
    <property type="entry name" value="NadC_ModD"/>
    <property type="match status" value="1"/>
</dbReference>
<comment type="catalytic activity">
    <reaction evidence="6">
        <text>nicotinate beta-D-ribonucleotide + CO2 + diphosphate = quinolinate + 5-phospho-alpha-D-ribose 1-diphosphate + 2 H(+)</text>
        <dbReference type="Rhea" id="RHEA:12733"/>
        <dbReference type="ChEBI" id="CHEBI:15378"/>
        <dbReference type="ChEBI" id="CHEBI:16526"/>
        <dbReference type="ChEBI" id="CHEBI:29959"/>
        <dbReference type="ChEBI" id="CHEBI:33019"/>
        <dbReference type="ChEBI" id="CHEBI:57502"/>
        <dbReference type="ChEBI" id="CHEBI:58017"/>
        <dbReference type="EC" id="2.4.2.19"/>
    </reaction>
</comment>
<evidence type="ECO:0000313" key="11">
    <source>
        <dbReference type="Proteomes" id="UP001304970"/>
    </source>
</evidence>
<dbReference type="FunFam" id="3.20.20.70:FF:000030">
    <property type="entry name" value="Nicotinate-nucleotide pyrophosphorylase, carboxylating"/>
    <property type="match status" value="1"/>
</dbReference>
<feature type="binding site" evidence="7">
    <location>
        <position position="176"/>
    </location>
    <ligand>
        <name>substrate</name>
    </ligand>
</feature>
<dbReference type="InterPro" id="IPR022412">
    <property type="entry name" value="Quinolinate_PRibosylTrfase_N"/>
</dbReference>
<feature type="binding site" evidence="7">
    <location>
        <position position="186"/>
    </location>
    <ligand>
        <name>substrate</name>
    </ligand>
</feature>
<protein>
    <recommendedName>
        <fullName evidence="6">Nicotinate-nucleotide pyrophosphorylase [carboxylating]</fullName>
        <ecNumber evidence="6">2.4.2.19</ecNumber>
    </recommendedName>
    <alternativeName>
        <fullName evidence="6">Quinolinate phosphoribosyltransferase [decarboxylating]</fullName>
    </alternativeName>
</protein>
<feature type="binding site" evidence="7">
    <location>
        <begin position="285"/>
        <end position="287"/>
    </location>
    <ligand>
        <name>substrate</name>
    </ligand>
</feature>
<evidence type="ECO:0000256" key="5">
    <source>
        <dbReference type="ARBA" id="ARBA00022679"/>
    </source>
</evidence>
<dbReference type="InterPro" id="IPR036068">
    <property type="entry name" value="Nicotinate_pribotase-like_C"/>
</dbReference>
<dbReference type="InterPro" id="IPR037128">
    <property type="entry name" value="Quinolinate_PRibosylTase_N_sf"/>
</dbReference>
<keyword evidence="4 6" id="KW-0328">Glycosyltransferase</keyword>
<accession>A0AA96V7M4</accession>
<dbReference type="Gene3D" id="3.90.1170.20">
    <property type="entry name" value="Quinolinate phosphoribosyl transferase, N-terminal domain"/>
    <property type="match status" value="1"/>
</dbReference>
<dbReference type="GeneID" id="89228884"/>
<evidence type="ECO:0000256" key="4">
    <source>
        <dbReference type="ARBA" id="ARBA00022676"/>
    </source>
</evidence>
<feature type="domain" description="Quinolinate phosphoribosyl transferase N-terminal" evidence="9">
    <location>
        <begin position="26"/>
        <end position="100"/>
    </location>
</feature>
<sequence>MIFTKEIEIFLEEDLKDDDLSCTLVFNKPVNAVIFTKQECVVSGIEIATAVLDYLNISYSVKKNPGDCAKPNDVLLELAGDSVAILRAERLVLNFLSRLCGIATNTRSYVEIVEKSVSTYNIRQKTKTGSPNPSSQTNQTALPLLPPKIAATRKTTPGIRKFEKKAVVDGGGDAHRSNLADLVMIKDNHIEIMGLENAFWEAKKKASFSKKIEIEAENPEQALLAASLGADIVMLDNMTPAQIRKTVSLLTEKGWRDKILIEVSGGISKETLSEYAILGIDVISLSAVTNDAKWVDISLEIQKK</sequence>
<dbReference type="SUPFAM" id="SSF51690">
    <property type="entry name" value="Nicotinate/Quinolinate PRTase C-terminal domain-like"/>
    <property type="match status" value="1"/>
</dbReference>
<evidence type="ECO:0000259" key="9">
    <source>
        <dbReference type="Pfam" id="PF02749"/>
    </source>
</evidence>
<evidence type="ECO:0000313" key="10">
    <source>
        <dbReference type="EMBL" id="WNY27658.1"/>
    </source>
</evidence>
<dbReference type="GO" id="GO:0004514">
    <property type="term" value="F:nicotinate-nucleotide diphosphorylase (carboxylating) activity"/>
    <property type="evidence" value="ECO:0007669"/>
    <property type="project" value="UniProtKB-EC"/>
</dbReference>
<dbReference type="EMBL" id="CP131061">
    <property type="protein sequence ID" value="WNY27658.1"/>
    <property type="molecule type" value="Genomic_DNA"/>
</dbReference>
<name>A0AA96V7M4_9EURY</name>
<dbReference type="InterPro" id="IPR013785">
    <property type="entry name" value="Aldolase_TIM"/>
</dbReference>
<comment type="pathway">
    <text evidence="1 6">Cofactor biosynthesis; NAD(+) biosynthesis; nicotinate D-ribonucleotide from quinolinate: step 1/1.</text>
</comment>
<dbReference type="Proteomes" id="UP001304970">
    <property type="component" value="Chromosome"/>
</dbReference>
<comment type="subunit">
    <text evidence="6">Hexamer formed by 3 homodimers.</text>
</comment>
<dbReference type="GO" id="GO:0009435">
    <property type="term" value="P:NAD+ biosynthetic process"/>
    <property type="evidence" value="ECO:0007669"/>
    <property type="project" value="InterPro"/>
</dbReference>
<comment type="function">
    <text evidence="6">Involved in the catabolism of quinolinic acid (QA).</text>
</comment>
<dbReference type="Pfam" id="PF01729">
    <property type="entry name" value="QRPTase_C"/>
    <property type="match status" value="1"/>
</dbReference>
<comment type="similarity">
    <text evidence="2 6">Belongs to the NadC/ModD family.</text>
</comment>
<reference evidence="10 11" key="1">
    <citation type="submission" date="2023-07" db="EMBL/GenBank/DDBJ databases">
        <title>Closed genome sequence of Methanosarcinaceae archaeon Am2.</title>
        <authorList>
            <person name="Poehlein A."/>
            <person name="Protasov E."/>
            <person name="Platt K."/>
            <person name="Reeh H."/>
            <person name="Daniel R."/>
            <person name="Brune A."/>
        </authorList>
    </citation>
    <scope>NUCLEOTIDE SEQUENCE [LARGE SCALE GENOMIC DNA]</scope>
    <source>
        <strain evidence="10 11">Am2</strain>
    </source>
</reference>
<evidence type="ECO:0000256" key="1">
    <source>
        <dbReference type="ARBA" id="ARBA00004893"/>
    </source>
</evidence>
<dbReference type="GO" id="GO:0005737">
    <property type="term" value="C:cytoplasm"/>
    <property type="evidence" value="ECO:0007669"/>
    <property type="project" value="TreeGrafter"/>
</dbReference>
<feature type="binding site" evidence="7">
    <location>
        <begin position="264"/>
        <end position="266"/>
    </location>
    <ligand>
        <name>substrate</name>
    </ligand>
</feature>
<dbReference type="PANTHER" id="PTHR32179">
    <property type="entry name" value="NICOTINATE-NUCLEOTIDE PYROPHOSPHORYLASE [CARBOXYLATING]"/>
    <property type="match status" value="1"/>
</dbReference>
<gene>
    <name evidence="10" type="primary">nadC</name>
    <name evidence="10" type="ORF">MsAm2_14610</name>
</gene>
<dbReference type="InterPro" id="IPR004393">
    <property type="entry name" value="NadC"/>
</dbReference>
<dbReference type="SUPFAM" id="SSF54675">
    <property type="entry name" value="Nicotinate/Quinolinate PRTase N-terminal domain-like"/>
    <property type="match status" value="1"/>
</dbReference>
<keyword evidence="11" id="KW-1185">Reference proteome</keyword>
<keyword evidence="3 6" id="KW-0662">Pyridine nucleotide biosynthesis</keyword>
<dbReference type="InterPro" id="IPR027277">
    <property type="entry name" value="NadC/ModD"/>
</dbReference>
<dbReference type="Gene3D" id="3.20.20.70">
    <property type="entry name" value="Aldolase class I"/>
    <property type="match status" value="1"/>
</dbReference>
<evidence type="ECO:0000256" key="6">
    <source>
        <dbReference type="PIRNR" id="PIRNR006250"/>
    </source>
</evidence>
<dbReference type="EC" id="2.4.2.19" evidence="6"/>
<feature type="binding site" evidence="7">
    <location>
        <position position="90"/>
    </location>
    <ligand>
        <name>substrate</name>
    </ligand>
</feature>
<feature type="binding site" evidence="7">
    <location>
        <begin position="152"/>
        <end position="154"/>
    </location>
    <ligand>
        <name>substrate</name>
    </ligand>
</feature>
<dbReference type="InterPro" id="IPR002638">
    <property type="entry name" value="Quinolinate_PRibosylTrfase_C"/>
</dbReference>
<feature type="domain" description="Quinolinate phosphoribosyl transferase C-terminal" evidence="8">
    <location>
        <begin position="148"/>
        <end position="300"/>
    </location>
</feature>
<dbReference type="GO" id="GO:0034213">
    <property type="term" value="P:quinolinate catabolic process"/>
    <property type="evidence" value="ECO:0007669"/>
    <property type="project" value="TreeGrafter"/>
</dbReference>
<dbReference type="CDD" id="cd01572">
    <property type="entry name" value="QPRTase"/>
    <property type="match status" value="1"/>
</dbReference>
<evidence type="ECO:0000256" key="2">
    <source>
        <dbReference type="ARBA" id="ARBA00009400"/>
    </source>
</evidence>
<feature type="binding site" evidence="7">
    <location>
        <position position="236"/>
    </location>
    <ligand>
        <name>substrate</name>
    </ligand>
</feature>
<evidence type="ECO:0000259" key="8">
    <source>
        <dbReference type="Pfam" id="PF01729"/>
    </source>
</evidence>
<dbReference type="PANTHER" id="PTHR32179:SF3">
    <property type="entry name" value="NICOTINATE-NUCLEOTIDE PYROPHOSPHORYLASE [CARBOXYLATING]"/>
    <property type="match status" value="1"/>
</dbReference>
<dbReference type="AlphaFoldDB" id="A0AA96V7M4"/>
<dbReference type="Pfam" id="PF02749">
    <property type="entry name" value="QRPTase_N"/>
    <property type="match status" value="1"/>
</dbReference>
<evidence type="ECO:0000256" key="3">
    <source>
        <dbReference type="ARBA" id="ARBA00022642"/>
    </source>
</evidence>
<proteinExistence type="inferred from homology"/>
<dbReference type="RefSeq" id="WP_338097617.1">
    <property type="nucleotide sequence ID" value="NZ_CP131061.1"/>
</dbReference>
<organism evidence="10 11">
    <name type="scientific">Methanolapillus ohkumae</name>
    <dbReference type="NCBI Taxonomy" id="3028298"/>
    <lineage>
        <taxon>Archaea</taxon>
        <taxon>Methanobacteriati</taxon>
        <taxon>Methanobacteriota</taxon>
        <taxon>Stenosarchaea group</taxon>
        <taxon>Methanomicrobia</taxon>
        <taxon>Methanosarcinales</taxon>
        <taxon>Methanosarcinaceae</taxon>
        <taxon>Methanolapillus</taxon>
    </lineage>
</organism>
<evidence type="ECO:0000256" key="7">
    <source>
        <dbReference type="PIRSR" id="PIRSR006250-1"/>
    </source>
</evidence>
<keyword evidence="5 6" id="KW-0808">Transferase</keyword>
<feature type="binding site" evidence="7">
    <location>
        <position position="215"/>
    </location>
    <ligand>
        <name>substrate</name>
    </ligand>
</feature>